<keyword evidence="2" id="KW-0378">Hydrolase</keyword>
<dbReference type="eggNOG" id="COG0457">
    <property type="taxonomic scope" value="Bacteria"/>
</dbReference>
<dbReference type="PATRIC" id="fig|880071.3.peg.811"/>
<dbReference type="PANTHER" id="PTHR23422:SF9">
    <property type="entry name" value="ZN-DEPENDENT HYDROLASE"/>
    <property type="match status" value="1"/>
</dbReference>
<evidence type="ECO:0000313" key="4">
    <source>
        <dbReference type="Proteomes" id="UP000006054"/>
    </source>
</evidence>
<dbReference type="PANTHER" id="PTHR23422">
    <property type="entry name" value="DIPEPTIDYL PEPTIDASE III-RELATED"/>
    <property type="match status" value="1"/>
</dbReference>
<dbReference type="Pfam" id="PF03571">
    <property type="entry name" value="Peptidase_M49"/>
    <property type="match status" value="1"/>
</dbReference>
<evidence type="ECO:0000256" key="2">
    <source>
        <dbReference type="ARBA" id="ARBA00022801"/>
    </source>
</evidence>
<keyword evidence="4" id="KW-1185">Reference proteome</keyword>
<dbReference type="GO" id="GO:0005737">
    <property type="term" value="C:cytoplasm"/>
    <property type="evidence" value="ECO:0007669"/>
    <property type="project" value="TreeGrafter"/>
</dbReference>
<proteinExistence type="predicted"/>
<dbReference type="RefSeq" id="WP_014796752.1">
    <property type="nucleotide sequence ID" value="NC_018018.1"/>
</dbReference>
<keyword evidence="1" id="KW-0479">Metal-binding</keyword>
<protein>
    <submittedName>
        <fullName evidence="3">Peptidase family M49</fullName>
    </submittedName>
</protein>
<dbReference type="InterPro" id="IPR039461">
    <property type="entry name" value="Peptidase_M49"/>
</dbReference>
<sequence>MDIKKTSKLAVLSMAICLGFWNCTPEKKTTDDTTTDTTSAVIEETKNELVRPEIYANFKLTTDISQLSESEKKMIPLLIEAAKIMDGLFWKQAYNGDKDSLLATIKNQDAQKFVQINYGLWDRLEQNRPFIEGVEEKPLGANFYPTDMTKEEYEAFEGDEKSSLYTLLRRDSEGKLMTVPYHKIYKTELEKTADYLRQAAEVAEDASLKKYLTLRADALVTDDYMASDMAWMDMKTNGIDIIIGAIETYEDHLFGQKAAFSSYVLVKDKSWSERLEKYAALLPQLQKDLPVEAKYKAEKPGSDSQLNAYDVVFYGGDCNAGSKTIAVNLPNDEQVQLKKGTRRSQLKNAMKAKFDQILLPISEMLITPEQRKHITFDAFFENTMFHEVAHGLGIKNTINKKGTVRESLKDMASALEEGKADVLGLYMVTKLREMGELSEGELMDNYTTFLAGIFRSVRFGAASAHGKANMIRFNFFNEKGAFEKLEDGTYKVNPEKMAIAVNELSAKIITLQGDGDYEGVTKMTNEMGIIKADLQADLDRLSDANIPVDIIFEQGADVLGL</sequence>
<evidence type="ECO:0000256" key="1">
    <source>
        <dbReference type="ARBA" id="ARBA00022723"/>
    </source>
</evidence>
<gene>
    <name evidence="3" type="ordered locus">Fleli_0836</name>
</gene>
<evidence type="ECO:0000313" key="3">
    <source>
        <dbReference type="EMBL" id="AFM03294.1"/>
    </source>
</evidence>
<dbReference type="KEGG" id="fli:Fleli_0836"/>
<name>I4AH59_BERLS</name>
<dbReference type="GO" id="GO:0046872">
    <property type="term" value="F:metal ion binding"/>
    <property type="evidence" value="ECO:0007669"/>
    <property type="project" value="UniProtKB-KW"/>
</dbReference>
<dbReference type="HOGENOM" id="CLU_020444_0_0_10"/>
<dbReference type="GO" id="GO:0008239">
    <property type="term" value="F:dipeptidyl-peptidase activity"/>
    <property type="evidence" value="ECO:0007669"/>
    <property type="project" value="TreeGrafter"/>
</dbReference>
<dbReference type="EMBL" id="CP003345">
    <property type="protein sequence ID" value="AFM03294.1"/>
    <property type="molecule type" value="Genomic_DNA"/>
</dbReference>
<dbReference type="Gene3D" id="3.30.540.30">
    <property type="match status" value="1"/>
</dbReference>
<dbReference type="STRING" id="880071.Fleli_0836"/>
<reference evidence="4" key="1">
    <citation type="submission" date="2012-06" db="EMBL/GenBank/DDBJ databases">
        <title>The complete genome of Flexibacter litoralis DSM 6794.</title>
        <authorList>
            <person name="Lucas S."/>
            <person name="Copeland A."/>
            <person name="Lapidus A."/>
            <person name="Glavina del Rio T."/>
            <person name="Dalin E."/>
            <person name="Tice H."/>
            <person name="Bruce D."/>
            <person name="Goodwin L."/>
            <person name="Pitluck S."/>
            <person name="Peters L."/>
            <person name="Ovchinnikova G."/>
            <person name="Lu M."/>
            <person name="Kyrpides N."/>
            <person name="Mavromatis K."/>
            <person name="Ivanova N."/>
            <person name="Brettin T."/>
            <person name="Detter J.C."/>
            <person name="Han C."/>
            <person name="Larimer F."/>
            <person name="Land M."/>
            <person name="Hauser L."/>
            <person name="Markowitz V."/>
            <person name="Cheng J.-F."/>
            <person name="Hugenholtz P."/>
            <person name="Woyke T."/>
            <person name="Wu D."/>
            <person name="Spring S."/>
            <person name="Lang E."/>
            <person name="Kopitz M."/>
            <person name="Brambilla E."/>
            <person name="Klenk H.-P."/>
            <person name="Eisen J.A."/>
        </authorList>
    </citation>
    <scope>NUCLEOTIDE SEQUENCE [LARGE SCALE GENOMIC DNA]</scope>
    <source>
        <strain evidence="4">ATCC 23117 / DSM 6794 / NBRC 15988 / NCIMB 1366 / Sio-4</strain>
    </source>
</reference>
<accession>I4AH59</accession>
<organism evidence="3 4">
    <name type="scientific">Bernardetia litoralis (strain ATCC 23117 / DSM 6794 / NBRC 15988 / NCIMB 1366 / Fx l1 / Sio-4)</name>
    <name type="common">Flexibacter litoralis</name>
    <dbReference type="NCBI Taxonomy" id="880071"/>
    <lineage>
        <taxon>Bacteria</taxon>
        <taxon>Pseudomonadati</taxon>
        <taxon>Bacteroidota</taxon>
        <taxon>Cytophagia</taxon>
        <taxon>Cytophagales</taxon>
        <taxon>Bernardetiaceae</taxon>
        <taxon>Bernardetia</taxon>
    </lineage>
</organism>
<dbReference type="Proteomes" id="UP000006054">
    <property type="component" value="Chromosome"/>
</dbReference>
<dbReference type="AlphaFoldDB" id="I4AH59"/>